<keyword evidence="1" id="KW-1188">Viral release from host cell</keyword>
<keyword evidence="7" id="KW-1185">Reference proteome</keyword>
<evidence type="ECO:0000313" key="6">
    <source>
        <dbReference type="EMBL" id="MBB4666975.1"/>
    </source>
</evidence>
<proteinExistence type="predicted"/>
<dbReference type="AlphaFoldDB" id="A0A7W7BQL7"/>
<dbReference type="RefSeq" id="WP_184217002.1">
    <property type="nucleotide sequence ID" value="NZ_JACHMD010000001.1"/>
</dbReference>
<dbReference type="EMBL" id="JACHMD010000001">
    <property type="protein sequence ID" value="MBB4666975.1"/>
    <property type="molecule type" value="Genomic_DNA"/>
</dbReference>
<dbReference type="InterPro" id="IPR054613">
    <property type="entry name" value="Peptidase_S78_dom"/>
</dbReference>
<dbReference type="Pfam" id="PF04586">
    <property type="entry name" value="Peptidase_S78"/>
    <property type="match status" value="1"/>
</dbReference>
<evidence type="ECO:0000256" key="2">
    <source>
        <dbReference type="ARBA" id="ARBA00022670"/>
    </source>
</evidence>
<keyword evidence="2 6" id="KW-0645">Protease</keyword>
<evidence type="ECO:0000259" key="5">
    <source>
        <dbReference type="Pfam" id="PF04586"/>
    </source>
</evidence>
<feature type="region of interest" description="Disordered" evidence="4">
    <location>
        <begin position="201"/>
        <end position="225"/>
    </location>
</feature>
<evidence type="ECO:0000256" key="4">
    <source>
        <dbReference type="SAM" id="MobiDB-lite"/>
    </source>
</evidence>
<dbReference type="Proteomes" id="UP000573729">
    <property type="component" value="Unassembled WGS sequence"/>
</dbReference>
<dbReference type="GO" id="GO:0006508">
    <property type="term" value="P:proteolysis"/>
    <property type="evidence" value="ECO:0007669"/>
    <property type="project" value="UniProtKB-KW"/>
</dbReference>
<name>A0A7W7BQL7_9MICO</name>
<dbReference type="GO" id="GO:0008233">
    <property type="term" value="F:peptidase activity"/>
    <property type="evidence" value="ECO:0007669"/>
    <property type="project" value="UniProtKB-KW"/>
</dbReference>
<accession>A0A7W7BQL7</accession>
<evidence type="ECO:0000256" key="1">
    <source>
        <dbReference type="ARBA" id="ARBA00022612"/>
    </source>
</evidence>
<comment type="caution">
    <text evidence="6">The sequence shown here is derived from an EMBL/GenBank/DDBJ whole genome shotgun (WGS) entry which is preliminary data.</text>
</comment>
<sequence>MTQSIERRVIDREVELRAAPEGSKSPGILAGYAVVFDSLSRDLGGWVEEIAPDAAGAPLEGGVVDMALHTRVIARAEHDSRLLLGTTDAETLRLYIDEVGVRYEVDLPNTGAGRDVAVLAERGDYRHSSFAFHALDVDWREDADGRLVRRVTRLVLSDVSPVADPAYWAATTGLQQRDVDEARASLTPTPAVPGEWEIAAAERAAARQTRETHPALASRTRKRGR</sequence>
<reference evidence="6 7" key="1">
    <citation type="submission" date="2020-08" db="EMBL/GenBank/DDBJ databases">
        <title>Sequencing the genomes of 1000 actinobacteria strains.</title>
        <authorList>
            <person name="Klenk H.-P."/>
        </authorList>
    </citation>
    <scope>NUCLEOTIDE SEQUENCE [LARGE SCALE GENOMIC DNA]</scope>
    <source>
        <strain evidence="6 7">DSM 24947</strain>
    </source>
</reference>
<feature type="domain" description="Prohead serine protease" evidence="5">
    <location>
        <begin position="22"/>
        <end position="182"/>
    </location>
</feature>
<gene>
    <name evidence="6" type="ORF">BKA24_001684</name>
</gene>
<evidence type="ECO:0000256" key="3">
    <source>
        <dbReference type="ARBA" id="ARBA00022801"/>
    </source>
</evidence>
<feature type="compositionally biased region" description="Basic and acidic residues" evidence="4">
    <location>
        <begin position="204"/>
        <end position="213"/>
    </location>
</feature>
<evidence type="ECO:0000313" key="7">
    <source>
        <dbReference type="Proteomes" id="UP000573729"/>
    </source>
</evidence>
<protein>
    <submittedName>
        <fullName evidence="6">HK97 family phage prohead protease</fullName>
    </submittedName>
</protein>
<keyword evidence="3" id="KW-0378">Hydrolase</keyword>
<organism evidence="6 7">
    <name type="scientific">Microbacterium marinum</name>
    <dbReference type="NCBI Taxonomy" id="421115"/>
    <lineage>
        <taxon>Bacteria</taxon>
        <taxon>Bacillati</taxon>
        <taxon>Actinomycetota</taxon>
        <taxon>Actinomycetes</taxon>
        <taxon>Micrococcales</taxon>
        <taxon>Microbacteriaceae</taxon>
        <taxon>Microbacterium</taxon>
    </lineage>
</organism>